<evidence type="ECO:0000256" key="7">
    <source>
        <dbReference type="ARBA" id="ARBA00023235"/>
    </source>
</evidence>
<comment type="subcellular location">
    <subcellularLocation>
        <location evidence="1">Cytoplasm</location>
    </subcellularLocation>
</comment>
<comment type="caution">
    <text evidence="14">The sequence shown here is derived from an EMBL/GenBank/DDBJ whole genome shotgun (WGS) entry which is preliminary data.</text>
</comment>
<dbReference type="CDD" id="cd09019">
    <property type="entry name" value="galactose_mutarotase_like"/>
    <property type="match status" value="1"/>
</dbReference>
<evidence type="ECO:0000256" key="5">
    <source>
        <dbReference type="ARBA" id="ARBA00022490"/>
    </source>
</evidence>
<protein>
    <recommendedName>
        <fullName evidence="9">Aldose 1-epimerase</fullName>
        <ecNumber evidence="9">5.1.3.3</ecNumber>
    </recommendedName>
</protein>
<dbReference type="GO" id="GO:0004034">
    <property type="term" value="F:aldose 1-epimerase activity"/>
    <property type="evidence" value="ECO:0007669"/>
    <property type="project" value="UniProtKB-EC"/>
</dbReference>
<feature type="active site" description="Proton donor" evidence="10">
    <location>
        <position position="220"/>
    </location>
</feature>
<comment type="similarity">
    <text evidence="3 9">Belongs to the aldose epimerase family.</text>
</comment>
<dbReference type="SUPFAM" id="SSF74650">
    <property type="entry name" value="Galactose mutarotase-like"/>
    <property type="match status" value="1"/>
</dbReference>
<dbReference type="NCBIfam" id="NF008277">
    <property type="entry name" value="PRK11055.1"/>
    <property type="match status" value="1"/>
</dbReference>
<evidence type="ECO:0000256" key="11">
    <source>
        <dbReference type="PIRSR" id="PIRSR005096-2"/>
    </source>
</evidence>
<evidence type="ECO:0000256" key="10">
    <source>
        <dbReference type="PIRSR" id="PIRSR005096-1"/>
    </source>
</evidence>
<keyword evidence="5" id="KW-0963">Cytoplasm</keyword>
<feature type="binding site" evidence="11">
    <location>
        <position position="292"/>
    </location>
    <ligand>
        <name>beta-D-galactose</name>
        <dbReference type="ChEBI" id="CHEBI:27667"/>
    </ligand>
</feature>
<evidence type="ECO:0000256" key="9">
    <source>
        <dbReference type="PIRNR" id="PIRNR005096"/>
    </source>
</evidence>
<evidence type="ECO:0000313" key="14">
    <source>
        <dbReference type="EMBL" id="TWT71947.1"/>
    </source>
</evidence>
<evidence type="ECO:0000256" key="12">
    <source>
        <dbReference type="PIRSR" id="PIRSR005096-3"/>
    </source>
</evidence>
<dbReference type="Pfam" id="PF01263">
    <property type="entry name" value="Aldose_epim"/>
    <property type="match status" value="1"/>
</dbReference>
<keyword evidence="6" id="KW-0597">Phosphoprotein</keyword>
<dbReference type="GO" id="GO:0033499">
    <property type="term" value="P:galactose catabolic process via UDP-galactose, Leloir pathway"/>
    <property type="evidence" value="ECO:0007669"/>
    <property type="project" value="TreeGrafter"/>
</dbReference>
<comment type="subunit">
    <text evidence="4">Monomer.</text>
</comment>
<dbReference type="PANTHER" id="PTHR10091">
    <property type="entry name" value="ALDOSE-1-EPIMERASE"/>
    <property type="match status" value="1"/>
</dbReference>
<feature type="active site" description="Proton acceptor" evidence="10">
    <location>
        <position position="357"/>
    </location>
</feature>
<dbReference type="InterPro" id="IPR047215">
    <property type="entry name" value="Galactose_mutarotase-like"/>
</dbReference>
<dbReference type="InterPro" id="IPR015443">
    <property type="entry name" value="Aldose_1-epimerase"/>
</dbReference>
<evidence type="ECO:0000313" key="15">
    <source>
        <dbReference type="Proteomes" id="UP000317238"/>
    </source>
</evidence>
<dbReference type="PIRSF" id="PIRSF005096">
    <property type="entry name" value="GALM"/>
    <property type="match status" value="1"/>
</dbReference>
<evidence type="ECO:0000256" key="2">
    <source>
        <dbReference type="ARBA" id="ARBA00005028"/>
    </source>
</evidence>
<dbReference type="InterPro" id="IPR008183">
    <property type="entry name" value="Aldose_1/G6P_1-epimerase"/>
</dbReference>
<evidence type="ECO:0000256" key="3">
    <source>
        <dbReference type="ARBA" id="ARBA00006206"/>
    </source>
</evidence>
<evidence type="ECO:0000256" key="4">
    <source>
        <dbReference type="ARBA" id="ARBA00011245"/>
    </source>
</evidence>
<evidence type="ECO:0000256" key="13">
    <source>
        <dbReference type="SAM" id="SignalP"/>
    </source>
</evidence>
<comment type="catalytic activity">
    <reaction evidence="9">
        <text>alpha-D-glucose = beta-D-glucose</text>
        <dbReference type="Rhea" id="RHEA:10264"/>
        <dbReference type="ChEBI" id="CHEBI:15903"/>
        <dbReference type="ChEBI" id="CHEBI:17925"/>
        <dbReference type="EC" id="5.1.3.3"/>
    </reaction>
</comment>
<dbReference type="Gene3D" id="2.70.98.10">
    <property type="match status" value="1"/>
</dbReference>
<evidence type="ECO:0000256" key="8">
    <source>
        <dbReference type="ARBA" id="ARBA00023277"/>
    </source>
</evidence>
<dbReference type="EC" id="5.1.3.3" evidence="9"/>
<dbReference type="InterPro" id="IPR011013">
    <property type="entry name" value="Gal_mutarotase_sf_dom"/>
</dbReference>
<dbReference type="GO" id="GO:0030246">
    <property type="term" value="F:carbohydrate binding"/>
    <property type="evidence" value="ECO:0007669"/>
    <property type="project" value="InterPro"/>
</dbReference>
<proteinExistence type="inferred from homology"/>
<reference evidence="14 15" key="1">
    <citation type="submission" date="2019-02" db="EMBL/GenBank/DDBJ databases">
        <title>Deep-cultivation of Planctomycetes and their phenomic and genomic characterization uncovers novel biology.</title>
        <authorList>
            <person name="Wiegand S."/>
            <person name="Jogler M."/>
            <person name="Boedeker C."/>
            <person name="Pinto D."/>
            <person name="Vollmers J."/>
            <person name="Rivas-Marin E."/>
            <person name="Kohn T."/>
            <person name="Peeters S.H."/>
            <person name="Heuer A."/>
            <person name="Rast P."/>
            <person name="Oberbeckmann S."/>
            <person name="Bunk B."/>
            <person name="Jeske O."/>
            <person name="Meyerdierks A."/>
            <person name="Storesund J.E."/>
            <person name="Kallscheuer N."/>
            <person name="Luecker S."/>
            <person name="Lage O.M."/>
            <person name="Pohl T."/>
            <person name="Merkel B.J."/>
            <person name="Hornburger P."/>
            <person name="Mueller R.-W."/>
            <person name="Bruemmer F."/>
            <person name="Labrenz M."/>
            <person name="Spormann A.M."/>
            <person name="Op Den Camp H."/>
            <person name="Overmann J."/>
            <person name="Amann R."/>
            <person name="Jetten M.S.M."/>
            <person name="Mascher T."/>
            <person name="Medema M.H."/>
            <person name="Devos D.P."/>
            <person name="Kaster A.-K."/>
            <person name="Ovreas L."/>
            <person name="Rohde M."/>
            <person name="Galperin M.Y."/>
            <person name="Jogler C."/>
        </authorList>
    </citation>
    <scope>NUCLEOTIDE SEQUENCE [LARGE SCALE GENOMIC DNA]</scope>
    <source>
        <strain evidence="14 15">Pan14r</strain>
    </source>
</reference>
<dbReference type="UniPathway" id="UPA00242"/>
<name>A0A5C5Y8E9_9PLAN</name>
<evidence type="ECO:0000256" key="1">
    <source>
        <dbReference type="ARBA" id="ARBA00004496"/>
    </source>
</evidence>
<accession>A0A5C5Y8E9</accession>
<feature type="binding site" evidence="12">
    <location>
        <begin position="120"/>
        <end position="121"/>
    </location>
    <ligand>
        <name>beta-D-galactose</name>
        <dbReference type="ChEBI" id="CHEBI:27667"/>
    </ligand>
</feature>
<keyword evidence="15" id="KW-1185">Reference proteome</keyword>
<dbReference type="AlphaFoldDB" id="A0A5C5Y8E9"/>
<evidence type="ECO:0000256" key="6">
    <source>
        <dbReference type="ARBA" id="ARBA00022553"/>
    </source>
</evidence>
<feature type="binding site" evidence="12">
    <location>
        <begin position="220"/>
        <end position="222"/>
    </location>
    <ligand>
        <name>beta-D-galactose</name>
        <dbReference type="ChEBI" id="CHEBI:27667"/>
    </ligand>
</feature>
<comment type="pathway">
    <text evidence="2 9">Carbohydrate metabolism; hexose metabolism.</text>
</comment>
<dbReference type="Proteomes" id="UP000317238">
    <property type="component" value="Unassembled WGS sequence"/>
</dbReference>
<keyword evidence="7 9" id="KW-0413">Isomerase</keyword>
<keyword evidence="8 9" id="KW-0119">Carbohydrate metabolism</keyword>
<dbReference type="GO" id="GO:0006006">
    <property type="term" value="P:glucose metabolic process"/>
    <property type="evidence" value="ECO:0007669"/>
    <property type="project" value="TreeGrafter"/>
</dbReference>
<dbReference type="PANTHER" id="PTHR10091:SF0">
    <property type="entry name" value="GALACTOSE MUTAROTASE"/>
    <property type="match status" value="1"/>
</dbReference>
<feature type="chain" id="PRO_5022914154" description="Aldose 1-epimerase" evidence="13">
    <location>
        <begin position="46"/>
        <end position="393"/>
    </location>
</feature>
<dbReference type="InterPro" id="IPR014718">
    <property type="entry name" value="GH-type_carb-bd"/>
</dbReference>
<dbReference type="GO" id="GO:0005737">
    <property type="term" value="C:cytoplasm"/>
    <property type="evidence" value="ECO:0007669"/>
    <property type="project" value="UniProtKB-SubCell"/>
</dbReference>
<dbReference type="EMBL" id="SJPL01000001">
    <property type="protein sequence ID" value="TWT71947.1"/>
    <property type="molecule type" value="Genomic_DNA"/>
</dbReference>
<dbReference type="FunFam" id="2.70.98.10:FF:000003">
    <property type="entry name" value="Aldose 1-epimerase"/>
    <property type="match status" value="1"/>
</dbReference>
<feature type="signal peptide" evidence="13">
    <location>
        <begin position="1"/>
        <end position="45"/>
    </location>
</feature>
<sequence length="393" mass="43339" precursor="true">MSEFDLAASSNTRPATRRMAVVLPRICRRLCLVLMAALVAGPVMADVQQADFDSIQLYTLKNSSGMEVSVTNFGAIITSIKVPDRDGKFDDVALGYDSVDKYINAVDKPYFGAVVGRYGNRIAEGTFKLDGQTYTLAKNNPPNHLHGGIIGFDKVVWNAETKSTDRGDAVVLRYTAKDMEEGYPGKLDVTVTYTLTNDNEIIIDYHATTTKATPVNLTQHTYFNLKGEGRGTILDHELLINAKRFTPVDETLIPTGELAPVSGTPFDFTEAKAIGRDIGQEHQQLKFGLGYDHNFVLDREGKGMALAARVHEPISGRVLEVTTTEPGVQFYCGNFLDGRLTGKSGQPYVHRGGFCLETQHFPDSPNQPEFPSTILRPGKAYETTTKWKFTVKE</sequence>
<organism evidence="14 15">
    <name type="scientific">Crateriforma conspicua</name>
    <dbReference type="NCBI Taxonomy" id="2527996"/>
    <lineage>
        <taxon>Bacteria</taxon>
        <taxon>Pseudomonadati</taxon>
        <taxon>Planctomycetota</taxon>
        <taxon>Planctomycetia</taxon>
        <taxon>Planctomycetales</taxon>
        <taxon>Planctomycetaceae</taxon>
        <taxon>Crateriforma</taxon>
    </lineage>
</organism>
<keyword evidence="13" id="KW-0732">Signal</keyword>
<gene>
    <name evidence="14" type="primary">mro_2</name>
    <name evidence="14" type="ORF">Pan14r_42640</name>
</gene>